<name>A0ACC0TYQ4_9AGAM</name>
<keyword evidence="2" id="KW-1185">Reference proteome</keyword>
<evidence type="ECO:0000313" key="2">
    <source>
        <dbReference type="Proteomes" id="UP001207468"/>
    </source>
</evidence>
<keyword evidence="1" id="KW-0808">Transferase</keyword>
<gene>
    <name evidence="1" type="ORF">F5148DRAFT_449102</name>
</gene>
<sequence>MWRRRYLGYFIAMMLLYILIFVAIYVYFLRRSKDPYGTFHISFNKVHGSRDPPKTEWLNMGLWKDTAVFPEACQALALRLLGAARLKPNGRVLDVGHGSGDSILLQLSHPELAKPSLVCGITSLPAHHHRTRERVNSFLSSADAPDKKPNVLLFEGDAVWRSDDREHPLSPHFAHEFESIVALDCAYHFDTREEFLRQSFQRLTPGGCIALADLCFSTPPGPMFTLFLSRVLGIMPRSNMVTKEQYVRQMNDVGYKNIEMEDITPFVFPGFQLFLRRRGNIGAAFAGVIGWLQGQGLRFVVIKGVKSSDR</sequence>
<comment type="caution">
    <text evidence="1">The sequence shown here is derived from an EMBL/GenBank/DDBJ whole genome shotgun (WGS) entry which is preliminary data.</text>
</comment>
<protein>
    <submittedName>
        <fullName evidence="1">S-adenosyl-L-methionine-dependent methyltransferase</fullName>
    </submittedName>
</protein>
<reference evidence="1" key="1">
    <citation type="submission" date="2021-03" db="EMBL/GenBank/DDBJ databases">
        <title>Evolutionary priming and transition to the ectomycorrhizal habit in an iconic lineage of mushroom-forming fungi: is preadaptation a requirement?</title>
        <authorList>
            <consortium name="DOE Joint Genome Institute"/>
            <person name="Looney B.P."/>
            <person name="Miyauchi S."/>
            <person name="Morin E."/>
            <person name="Drula E."/>
            <person name="Courty P.E."/>
            <person name="Chicoki N."/>
            <person name="Fauchery L."/>
            <person name="Kohler A."/>
            <person name="Kuo A."/>
            <person name="LaButti K."/>
            <person name="Pangilinan J."/>
            <person name="Lipzen A."/>
            <person name="Riley R."/>
            <person name="Andreopoulos W."/>
            <person name="He G."/>
            <person name="Johnson J."/>
            <person name="Barry K.W."/>
            <person name="Grigoriev I.V."/>
            <person name="Nagy L."/>
            <person name="Hibbett D."/>
            <person name="Henrissat B."/>
            <person name="Matheny P.B."/>
            <person name="Labbe J."/>
            <person name="Martin A.F."/>
        </authorList>
    </citation>
    <scope>NUCLEOTIDE SEQUENCE</scope>
    <source>
        <strain evidence="1">BPL698</strain>
    </source>
</reference>
<accession>A0ACC0TYQ4</accession>
<proteinExistence type="predicted"/>
<keyword evidence="1" id="KW-0489">Methyltransferase</keyword>
<evidence type="ECO:0000313" key="1">
    <source>
        <dbReference type="EMBL" id="KAI9454004.1"/>
    </source>
</evidence>
<dbReference type="Proteomes" id="UP001207468">
    <property type="component" value="Unassembled WGS sequence"/>
</dbReference>
<organism evidence="1 2">
    <name type="scientific">Russula earlei</name>
    <dbReference type="NCBI Taxonomy" id="71964"/>
    <lineage>
        <taxon>Eukaryota</taxon>
        <taxon>Fungi</taxon>
        <taxon>Dikarya</taxon>
        <taxon>Basidiomycota</taxon>
        <taxon>Agaricomycotina</taxon>
        <taxon>Agaricomycetes</taxon>
        <taxon>Russulales</taxon>
        <taxon>Russulaceae</taxon>
        <taxon>Russula</taxon>
    </lineage>
</organism>
<dbReference type="EMBL" id="JAGFNK010000285">
    <property type="protein sequence ID" value="KAI9454004.1"/>
    <property type="molecule type" value="Genomic_DNA"/>
</dbReference>